<evidence type="ECO:0000256" key="8">
    <source>
        <dbReference type="ARBA" id="ARBA00023098"/>
    </source>
</evidence>
<accession>A0ABT8SI35</accession>
<reference evidence="11" key="1">
    <citation type="submission" date="2023-07" db="EMBL/GenBank/DDBJ databases">
        <title>Brevundimonas soil sp. nov., isolated from the soil of chemical plant.</title>
        <authorList>
            <person name="Wu N."/>
        </authorList>
    </citation>
    <scope>NUCLEOTIDE SEQUENCE</scope>
    <source>
        <strain evidence="11">XZ-24</strain>
    </source>
</reference>
<evidence type="ECO:0000256" key="6">
    <source>
        <dbReference type="ARBA" id="ARBA00022737"/>
    </source>
</evidence>
<comment type="subcellular location">
    <subcellularLocation>
        <location evidence="3">Secreted</location>
    </subcellularLocation>
</comment>
<evidence type="ECO:0000313" key="11">
    <source>
        <dbReference type="EMBL" id="MDO1558237.1"/>
    </source>
</evidence>
<gene>
    <name evidence="11" type="ORF">Q0812_02170</name>
</gene>
<dbReference type="Pfam" id="PF13091">
    <property type="entry name" value="PLDc_2"/>
    <property type="match status" value="1"/>
</dbReference>
<comment type="caution">
    <text evidence="11">The sequence shown here is derived from an EMBL/GenBank/DDBJ whole genome shotgun (WGS) entry which is preliminary data.</text>
</comment>
<keyword evidence="8" id="KW-0443">Lipid metabolism</keyword>
<dbReference type="Proteomes" id="UP001169063">
    <property type="component" value="Unassembled WGS sequence"/>
</dbReference>
<dbReference type="InterPro" id="IPR001736">
    <property type="entry name" value="PLipase_D/transphosphatidylase"/>
</dbReference>
<evidence type="ECO:0000256" key="4">
    <source>
        <dbReference type="ARBA" id="ARBA00018392"/>
    </source>
</evidence>
<dbReference type="InterPro" id="IPR015679">
    <property type="entry name" value="PLipase_D_fam"/>
</dbReference>
<evidence type="ECO:0000313" key="12">
    <source>
        <dbReference type="Proteomes" id="UP001169063"/>
    </source>
</evidence>
<keyword evidence="5" id="KW-0964">Secreted</keyword>
<comment type="catalytic activity">
    <reaction evidence="1">
        <text>a 1,2-diacyl-sn-glycero-3-phosphocholine + H2O = a 1,2-diacyl-sn-glycero-3-phosphate + choline + H(+)</text>
        <dbReference type="Rhea" id="RHEA:14445"/>
        <dbReference type="ChEBI" id="CHEBI:15354"/>
        <dbReference type="ChEBI" id="CHEBI:15377"/>
        <dbReference type="ChEBI" id="CHEBI:15378"/>
        <dbReference type="ChEBI" id="CHEBI:57643"/>
        <dbReference type="ChEBI" id="CHEBI:58608"/>
        <dbReference type="EC" id="3.1.4.4"/>
    </reaction>
</comment>
<dbReference type="Gene3D" id="3.30.870.10">
    <property type="entry name" value="Endonuclease Chain A"/>
    <property type="match status" value="2"/>
</dbReference>
<name>A0ABT8SI35_9CAUL</name>
<dbReference type="SUPFAM" id="SSF56024">
    <property type="entry name" value="Phospholipase D/nuclease"/>
    <property type="match status" value="2"/>
</dbReference>
<feature type="domain" description="PLD phosphodiesterase" evidence="10">
    <location>
        <begin position="124"/>
        <end position="151"/>
    </location>
</feature>
<evidence type="ECO:0000256" key="2">
    <source>
        <dbReference type="ARBA" id="ARBA00003145"/>
    </source>
</evidence>
<dbReference type="InterPro" id="IPR025202">
    <property type="entry name" value="PLD-like_dom"/>
</dbReference>
<dbReference type="PANTHER" id="PTHR18896:SF76">
    <property type="entry name" value="PHOSPHOLIPASE"/>
    <property type="match status" value="1"/>
</dbReference>
<organism evidence="11 12">
    <name type="scientific">Peiella sedimenti</name>
    <dbReference type="NCBI Taxonomy" id="3061083"/>
    <lineage>
        <taxon>Bacteria</taxon>
        <taxon>Pseudomonadati</taxon>
        <taxon>Pseudomonadota</taxon>
        <taxon>Alphaproteobacteria</taxon>
        <taxon>Caulobacterales</taxon>
        <taxon>Caulobacteraceae</taxon>
        <taxon>Peiella</taxon>
    </lineage>
</organism>
<evidence type="ECO:0000256" key="9">
    <source>
        <dbReference type="ARBA" id="ARBA00029594"/>
    </source>
</evidence>
<evidence type="ECO:0000256" key="5">
    <source>
        <dbReference type="ARBA" id="ARBA00022525"/>
    </source>
</evidence>
<dbReference type="EMBL" id="JAUKTR010000001">
    <property type="protein sequence ID" value="MDO1558237.1"/>
    <property type="molecule type" value="Genomic_DNA"/>
</dbReference>
<sequence length="491" mass="55646">MQTALKTCWRVETADRVAFLMENAHYFEVLAQALRNARKSVLWVGWQFDPRTRLEPFDQRHSRSDEVGMMLRRLSHARPDLDIRMLIWKSPLLIAASQGFFPHKAQRWFRRWNGEFQLDRPRPFGACHHQKVIVIDDSIAFCGGGDVGVDRWDTAAHRDDDPRRAMPSGLLSKPRHEVMSLVSGPAARALGDLIRDRWEGATGERPATVEVADDPWPESVTPDLYDCPMGIVRTEPAWKGRAGVRESEALHLEAIARARKLIYLENQYFTSPLIGAALANRLDEPDGPEIVVISTGKSPSWFDQATMDGARRVMLERLRAADRYGRFSAWRPLTPGRKNIIVHSKVTVIDDRMIRVGSTNLNNRSFGFDTECDVAFVPEGEGPNPTITAFRRRLIGHFLGVEQAYYDDVEAVTPSIREAIEALNTGRLVDLDARAPLDRDYLLAEWGIGDPATAFDSWRPWRRRRLSEIFKREIAEAQAAPVISKSTTSGR</sequence>
<evidence type="ECO:0000256" key="3">
    <source>
        <dbReference type="ARBA" id="ARBA00004613"/>
    </source>
</evidence>
<dbReference type="SMART" id="SM00155">
    <property type="entry name" value="PLDc"/>
    <property type="match status" value="2"/>
</dbReference>
<dbReference type="CDD" id="cd09140">
    <property type="entry name" value="PLDc_vPLD1_2_like_bac_1"/>
    <property type="match status" value="1"/>
</dbReference>
<comment type="function">
    <text evidence="2">Could be a virulence factor.</text>
</comment>
<dbReference type="PROSITE" id="PS50035">
    <property type="entry name" value="PLD"/>
    <property type="match status" value="2"/>
</dbReference>
<feature type="domain" description="PLD phosphodiesterase" evidence="10">
    <location>
        <begin position="338"/>
        <end position="365"/>
    </location>
</feature>
<dbReference type="PANTHER" id="PTHR18896">
    <property type="entry name" value="PHOSPHOLIPASE D"/>
    <property type="match status" value="1"/>
</dbReference>
<keyword evidence="6" id="KW-0677">Repeat</keyword>
<evidence type="ECO:0000259" key="10">
    <source>
        <dbReference type="PROSITE" id="PS50035"/>
    </source>
</evidence>
<protein>
    <recommendedName>
        <fullName evidence="4">Phospholipase D</fullName>
    </recommendedName>
    <alternativeName>
        <fullName evidence="9">Choline phosphatase</fullName>
    </alternativeName>
</protein>
<evidence type="ECO:0000256" key="1">
    <source>
        <dbReference type="ARBA" id="ARBA00000798"/>
    </source>
</evidence>
<keyword evidence="7" id="KW-0378">Hydrolase</keyword>
<evidence type="ECO:0000256" key="7">
    <source>
        <dbReference type="ARBA" id="ARBA00022801"/>
    </source>
</evidence>
<proteinExistence type="predicted"/>
<keyword evidence="12" id="KW-1185">Reference proteome</keyword>
<dbReference type="CDD" id="cd09143">
    <property type="entry name" value="PLDc_vPLD1_2_like_bac_2"/>
    <property type="match status" value="1"/>
</dbReference>
<dbReference type="RefSeq" id="WP_302108657.1">
    <property type="nucleotide sequence ID" value="NZ_JAUKTR010000001.1"/>
</dbReference>